<name>A0A859DPY4_9FIRM</name>
<gene>
    <name evidence="4" type="ORF">GJQ69_04880</name>
    <name evidence="5" type="ORF">GKP14_08670</name>
</gene>
<dbReference type="PANTHER" id="PTHR10434">
    <property type="entry name" value="1-ACYL-SN-GLYCEROL-3-PHOSPHATE ACYLTRANSFERASE"/>
    <property type="match status" value="1"/>
</dbReference>
<dbReference type="GO" id="GO:0006654">
    <property type="term" value="P:phosphatidic acid biosynthetic process"/>
    <property type="evidence" value="ECO:0007669"/>
    <property type="project" value="TreeGrafter"/>
</dbReference>
<dbReference type="AlphaFoldDB" id="A0A859DPY4"/>
<evidence type="ECO:0000259" key="3">
    <source>
        <dbReference type="SMART" id="SM00563"/>
    </source>
</evidence>
<dbReference type="KEGG" id="clf:GJQ69_04880"/>
<sequence>MLFGWTRLAIRWKKALPVCPGSFAKSWDCDFWQKERTKPAMKMTPLYRFAKIVPSWFARPIVPYRVRGRENIPKEGAAILCINHIRNSDPVRIFLSCRRQVFFLGKQELFKNKFISWVLRNVGVIPIQRGRSDLGAISSAGQHLQRGDLLGVFIEGTRSKDGTLGKPKAGAAMLAWRYHVPVIPCCITARGEHLPKTFEKCCVTYGKPIIPEDLGLKDGKSSEFREASRLIMDRIRAIREEDLKTFEKGA</sequence>
<evidence type="ECO:0000256" key="2">
    <source>
        <dbReference type="ARBA" id="ARBA00023315"/>
    </source>
</evidence>
<evidence type="ECO:0000313" key="4">
    <source>
        <dbReference type="EMBL" id="QKN23870.1"/>
    </source>
</evidence>
<dbReference type="Proteomes" id="UP000501316">
    <property type="component" value="Chromosome"/>
</dbReference>
<accession>A0A859DPY4</accession>
<evidence type="ECO:0000313" key="5">
    <source>
        <dbReference type="EMBL" id="QKO31060.1"/>
    </source>
</evidence>
<dbReference type="EMBL" id="CP046051">
    <property type="protein sequence ID" value="QKN23870.1"/>
    <property type="molecule type" value="Genomic_DNA"/>
</dbReference>
<keyword evidence="7" id="KW-1185">Reference proteome</keyword>
<dbReference type="Pfam" id="PF01553">
    <property type="entry name" value="Acyltransferase"/>
    <property type="match status" value="1"/>
</dbReference>
<keyword evidence="1 4" id="KW-0808">Transferase</keyword>
<dbReference type="SUPFAM" id="SSF69593">
    <property type="entry name" value="Glycerol-3-phosphate (1)-acyltransferase"/>
    <property type="match status" value="1"/>
</dbReference>
<feature type="domain" description="Phospholipid/glycerol acyltransferase" evidence="3">
    <location>
        <begin position="78"/>
        <end position="190"/>
    </location>
</feature>
<dbReference type="SMART" id="SM00563">
    <property type="entry name" value="PlsC"/>
    <property type="match status" value="1"/>
</dbReference>
<reference evidence="6 7" key="1">
    <citation type="submission" date="2019-11" db="EMBL/GenBank/DDBJ databases">
        <authorList>
            <person name="Ren C."/>
            <person name="Wang H."/>
            <person name="Xu Y."/>
        </authorList>
    </citation>
    <scope>NUCLEOTIDE SEQUENCE [LARGE SCALE GENOMIC DNA]</scope>
    <source>
        <strain evidence="7">JNU-WLY1368</strain>
        <strain evidence="4 6">LBM 19010</strain>
    </source>
</reference>
<keyword evidence="2 4" id="KW-0012">Acyltransferase</keyword>
<dbReference type="CDD" id="cd07989">
    <property type="entry name" value="LPLAT_AGPAT-like"/>
    <property type="match status" value="1"/>
</dbReference>
<evidence type="ECO:0000313" key="7">
    <source>
        <dbReference type="Proteomes" id="UP000509623"/>
    </source>
</evidence>
<organism evidence="4 6">
    <name type="scientific">Caproicibacterium lactatifermentans</name>
    <dbReference type="NCBI Taxonomy" id="2666138"/>
    <lineage>
        <taxon>Bacteria</taxon>
        <taxon>Bacillati</taxon>
        <taxon>Bacillota</taxon>
        <taxon>Clostridia</taxon>
        <taxon>Eubacteriales</taxon>
        <taxon>Oscillospiraceae</taxon>
        <taxon>Caproicibacterium</taxon>
    </lineage>
</organism>
<proteinExistence type="predicted"/>
<dbReference type="Proteomes" id="UP000509623">
    <property type="component" value="Chromosome"/>
</dbReference>
<dbReference type="InterPro" id="IPR002123">
    <property type="entry name" value="Plipid/glycerol_acylTrfase"/>
</dbReference>
<evidence type="ECO:0000313" key="6">
    <source>
        <dbReference type="Proteomes" id="UP000501316"/>
    </source>
</evidence>
<dbReference type="EMBL" id="CP046161">
    <property type="protein sequence ID" value="QKO31060.1"/>
    <property type="molecule type" value="Genomic_DNA"/>
</dbReference>
<reference evidence="5" key="2">
    <citation type="journal article" date="2021" name="Appl. Environ. Microbiol.">
        <title>Adaptability of a Caproate-Producing Bacterium Contributes to Its Dominance in an Anaerobic Fermentation System.</title>
        <authorList>
            <person name="Wang H."/>
            <person name="Gu Y."/>
            <person name="Zhou W."/>
            <person name="Zhao D."/>
            <person name="Qiao Z."/>
            <person name="Zheng J."/>
            <person name="Gao J."/>
            <person name="Chen X."/>
            <person name="Ren C."/>
            <person name="Xu Y."/>
        </authorList>
    </citation>
    <scope>NUCLEOTIDE SEQUENCE</scope>
    <source>
        <strain evidence="5">JNU-WLY1368</strain>
    </source>
</reference>
<evidence type="ECO:0000256" key="1">
    <source>
        <dbReference type="ARBA" id="ARBA00022679"/>
    </source>
</evidence>
<dbReference type="PANTHER" id="PTHR10434:SF11">
    <property type="entry name" value="1-ACYL-SN-GLYCEROL-3-PHOSPHATE ACYLTRANSFERASE"/>
    <property type="match status" value="1"/>
</dbReference>
<protein>
    <submittedName>
        <fullName evidence="4">1-acyl-sn-glycerol-3-phosphate acyltransferase</fullName>
    </submittedName>
</protein>
<reference evidence="5" key="3">
    <citation type="journal article" date="2022" name="Int. J. Syst. Evol. Microbiol.">
        <title>Caproicibacterium lactatifermentans sp. nov., isolated from pit clay used for the production of Chinese strong aroma-type liquor.</title>
        <authorList>
            <person name="Wang H."/>
            <person name="Gu Y."/>
            <person name="Zhao D."/>
            <person name="Qiao Z."/>
            <person name="Zheng J."/>
            <person name="Gao J."/>
            <person name="Ren C."/>
            <person name="Xu Y."/>
        </authorList>
    </citation>
    <scope>NUCLEOTIDE SEQUENCE</scope>
    <source>
        <strain evidence="5">JNU-WLY1368</strain>
    </source>
</reference>
<dbReference type="GO" id="GO:0003841">
    <property type="term" value="F:1-acylglycerol-3-phosphate O-acyltransferase activity"/>
    <property type="evidence" value="ECO:0007669"/>
    <property type="project" value="TreeGrafter"/>
</dbReference>